<name>A0A937ACP7_9BACT</name>
<dbReference type="RefSeq" id="WP_201917414.1">
    <property type="nucleotide sequence ID" value="NZ_JAERQG010000001.1"/>
</dbReference>
<feature type="modified residue" description="4-aspartylphosphate" evidence="1">
    <location>
        <position position="56"/>
    </location>
</feature>
<dbReference type="InterPro" id="IPR007492">
    <property type="entry name" value="LytTR_DNA-bd_dom"/>
</dbReference>
<dbReference type="Pfam" id="PF00072">
    <property type="entry name" value="Response_reg"/>
    <property type="match status" value="1"/>
</dbReference>
<comment type="caution">
    <text evidence="4">The sequence shown here is derived from an EMBL/GenBank/DDBJ whole genome shotgun (WGS) entry which is preliminary data.</text>
</comment>
<dbReference type="PROSITE" id="PS50110">
    <property type="entry name" value="RESPONSE_REGULATORY"/>
    <property type="match status" value="1"/>
</dbReference>
<dbReference type="Gene3D" id="2.40.50.1020">
    <property type="entry name" value="LytTr DNA-binding domain"/>
    <property type="match status" value="1"/>
</dbReference>
<evidence type="ECO:0000313" key="4">
    <source>
        <dbReference type="EMBL" id="MBL0764129.1"/>
    </source>
</evidence>
<dbReference type="InterPro" id="IPR001789">
    <property type="entry name" value="Sig_transdc_resp-reg_receiver"/>
</dbReference>
<dbReference type="PANTHER" id="PTHR37299:SF1">
    <property type="entry name" value="STAGE 0 SPORULATION PROTEIN A HOMOLOG"/>
    <property type="match status" value="1"/>
</dbReference>
<dbReference type="EMBL" id="JAERQG010000001">
    <property type="protein sequence ID" value="MBL0764129.1"/>
    <property type="molecule type" value="Genomic_DNA"/>
</dbReference>
<dbReference type="InterPro" id="IPR046947">
    <property type="entry name" value="LytR-like"/>
</dbReference>
<proteinExistence type="predicted"/>
<dbReference type="Pfam" id="PF04397">
    <property type="entry name" value="LytTR"/>
    <property type="match status" value="1"/>
</dbReference>
<dbReference type="GO" id="GO:0000156">
    <property type="term" value="F:phosphorelay response regulator activity"/>
    <property type="evidence" value="ECO:0007669"/>
    <property type="project" value="InterPro"/>
</dbReference>
<dbReference type="SUPFAM" id="SSF52172">
    <property type="entry name" value="CheY-like"/>
    <property type="match status" value="1"/>
</dbReference>
<dbReference type="PROSITE" id="PS50930">
    <property type="entry name" value="HTH_LYTTR"/>
    <property type="match status" value="1"/>
</dbReference>
<keyword evidence="5" id="KW-1185">Reference proteome</keyword>
<dbReference type="Proteomes" id="UP000642920">
    <property type="component" value="Unassembled WGS sequence"/>
</dbReference>
<feature type="domain" description="Response regulatory" evidence="2">
    <location>
        <begin position="5"/>
        <end position="116"/>
    </location>
</feature>
<dbReference type="InterPro" id="IPR011006">
    <property type="entry name" value="CheY-like_superfamily"/>
</dbReference>
<feature type="domain" description="HTH LytTR-type" evidence="3">
    <location>
        <begin position="140"/>
        <end position="203"/>
    </location>
</feature>
<evidence type="ECO:0000256" key="1">
    <source>
        <dbReference type="PROSITE-ProRule" id="PRU00169"/>
    </source>
</evidence>
<organism evidence="4 5">
    <name type="scientific">Marivirga atlantica</name>
    <dbReference type="NCBI Taxonomy" id="1548457"/>
    <lineage>
        <taxon>Bacteria</taxon>
        <taxon>Pseudomonadati</taxon>
        <taxon>Bacteroidota</taxon>
        <taxon>Cytophagia</taxon>
        <taxon>Cytophagales</taxon>
        <taxon>Marivirgaceae</taxon>
        <taxon>Marivirga</taxon>
    </lineage>
</organism>
<protein>
    <submittedName>
        <fullName evidence="4">Response regulator transcription factor</fullName>
    </submittedName>
</protein>
<dbReference type="PANTHER" id="PTHR37299">
    <property type="entry name" value="TRANSCRIPTIONAL REGULATOR-RELATED"/>
    <property type="match status" value="1"/>
</dbReference>
<dbReference type="Gene3D" id="3.40.50.2300">
    <property type="match status" value="1"/>
</dbReference>
<sequence>MNSIRCVIADDEPLALELVENFVDRVPYLSRKASFNNAWDLGEYLEDNKVDLLLLDIEMPGLDSITFLKSLKEVPSVIFITAHRKFAVEAFEVNAVDYLLKPVSFDRFLKALNKLKPQNIIDNEESHNKAETDNLFILSDRKMVRVNFNDILYIEAKGDYLKFFLENEKPIISKMTLKNCLTLVPSSIFSQIHRSFIVNRNKVNAYTNEKVQVGKDWLKISRGYKNNFNN</sequence>
<reference evidence="4" key="1">
    <citation type="submission" date="2021-01" db="EMBL/GenBank/DDBJ databases">
        <title>Marivirga sp. nov., isolated from intertidal surface sediments.</title>
        <authorList>
            <person name="Zhang M."/>
        </authorList>
    </citation>
    <scope>NUCLEOTIDE SEQUENCE</scope>
    <source>
        <strain evidence="4">SM1354</strain>
    </source>
</reference>
<keyword evidence="1" id="KW-0597">Phosphoprotein</keyword>
<evidence type="ECO:0000313" key="5">
    <source>
        <dbReference type="Proteomes" id="UP000642920"/>
    </source>
</evidence>
<gene>
    <name evidence="4" type="ORF">JKP34_02620</name>
</gene>
<accession>A0A937ACP7</accession>
<evidence type="ECO:0000259" key="3">
    <source>
        <dbReference type="PROSITE" id="PS50930"/>
    </source>
</evidence>
<dbReference type="AlphaFoldDB" id="A0A937ACP7"/>
<dbReference type="SMART" id="SM00448">
    <property type="entry name" value="REC"/>
    <property type="match status" value="1"/>
</dbReference>
<evidence type="ECO:0000259" key="2">
    <source>
        <dbReference type="PROSITE" id="PS50110"/>
    </source>
</evidence>
<dbReference type="SMART" id="SM00850">
    <property type="entry name" value="LytTR"/>
    <property type="match status" value="1"/>
</dbReference>
<dbReference type="GO" id="GO:0003677">
    <property type="term" value="F:DNA binding"/>
    <property type="evidence" value="ECO:0007669"/>
    <property type="project" value="InterPro"/>
</dbReference>